<comment type="caution">
    <text evidence="2">The sequence shown here is derived from an EMBL/GenBank/DDBJ whole genome shotgun (WGS) entry which is preliminary data.</text>
</comment>
<accession>A0A813DHF8</accession>
<protein>
    <recommendedName>
        <fullName evidence="4">Cytochrome P450</fullName>
    </recommendedName>
</protein>
<dbReference type="Gene3D" id="1.10.630.10">
    <property type="entry name" value="Cytochrome P450"/>
    <property type="match status" value="1"/>
</dbReference>
<dbReference type="InterPro" id="IPR036396">
    <property type="entry name" value="Cyt_P450_sf"/>
</dbReference>
<sequence>MLLSSWKILARRFLRQFRRFDTNKVHGRLSGSKLQYKYHAVAAARSRTTGPPFNSKTGYLFAQLGSFLLPLGPSSLNLHLCLFRPSAVVKPEDESSALLLAPSEWGDIQDVVNGPLSGVGAESSWISVVGMWFFLPLNLLQGVLGGLVGSVYRHFSDTVMFAISMGSPLWLAWIAWRYAFTLLVALVANSGSRLSLFMWERKTSGGGDYFWHGEGVWACSFKICDDILKSEQQRSTAFGAISAAVPDLFPPRLLIFLPNIGSDSEWKALRFALHATFLEQSGAGYQGRLKQLPGRIAEAWPKVTVKQMTDDLPQLQKLVVRSIFYMMLGVWLTDAEAAILAGWRTNANFFILPRLVQRLLFNLGINKVKQLRVDTVGIVEKNGLQHVFHQMNSLLPVKYRRDKVVKLCDEIMYVVGFAGIGGTSACCETAAHFMQLKIPKEFPEKGGVDFGSYNSKEKMLDAYRKDPVAYFKESCRIDPPVTSATSLLRENTTVLFNRQQVQLSAGTFRQYVISLANRDPGVFQQPELFNPARENLNQALTWNGALGVAGDESKYPRICPGRYLSLDVATSIFNYAIKNNGP</sequence>
<keyword evidence="1" id="KW-0812">Transmembrane</keyword>
<dbReference type="AlphaFoldDB" id="A0A813DHF8"/>
<dbReference type="OrthoDB" id="410004at2759"/>
<dbReference type="GO" id="GO:0016705">
    <property type="term" value="F:oxidoreductase activity, acting on paired donors, with incorporation or reduction of molecular oxygen"/>
    <property type="evidence" value="ECO:0007669"/>
    <property type="project" value="InterPro"/>
</dbReference>
<dbReference type="SUPFAM" id="SSF48264">
    <property type="entry name" value="Cytochrome P450"/>
    <property type="match status" value="1"/>
</dbReference>
<dbReference type="EMBL" id="CAJNNV010003083">
    <property type="protein sequence ID" value="CAE8588344.1"/>
    <property type="molecule type" value="Genomic_DNA"/>
</dbReference>
<evidence type="ECO:0000313" key="3">
    <source>
        <dbReference type="Proteomes" id="UP000654075"/>
    </source>
</evidence>
<dbReference type="GO" id="GO:0005506">
    <property type="term" value="F:iron ion binding"/>
    <property type="evidence" value="ECO:0007669"/>
    <property type="project" value="InterPro"/>
</dbReference>
<keyword evidence="3" id="KW-1185">Reference proteome</keyword>
<evidence type="ECO:0000313" key="2">
    <source>
        <dbReference type="EMBL" id="CAE8588344.1"/>
    </source>
</evidence>
<proteinExistence type="predicted"/>
<evidence type="ECO:0008006" key="4">
    <source>
        <dbReference type="Google" id="ProtNLM"/>
    </source>
</evidence>
<name>A0A813DHF8_POLGL</name>
<feature type="transmembrane region" description="Helical" evidence="1">
    <location>
        <begin position="169"/>
        <end position="188"/>
    </location>
</feature>
<feature type="transmembrane region" description="Helical" evidence="1">
    <location>
        <begin position="125"/>
        <end position="149"/>
    </location>
</feature>
<gene>
    <name evidence="2" type="ORF">PGLA1383_LOCUS7146</name>
</gene>
<dbReference type="GO" id="GO:0004497">
    <property type="term" value="F:monooxygenase activity"/>
    <property type="evidence" value="ECO:0007669"/>
    <property type="project" value="InterPro"/>
</dbReference>
<keyword evidence="1" id="KW-0472">Membrane</keyword>
<keyword evidence="1" id="KW-1133">Transmembrane helix</keyword>
<dbReference type="GO" id="GO:0020037">
    <property type="term" value="F:heme binding"/>
    <property type="evidence" value="ECO:0007669"/>
    <property type="project" value="InterPro"/>
</dbReference>
<dbReference type="OMA" id="SEAYMAR"/>
<reference evidence="2" key="1">
    <citation type="submission" date="2021-02" db="EMBL/GenBank/DDBJ databases">
        <authorList>
            <person name="Dougan E. K."/>
            <person name="Rhodes N."/>
            <person name="Thang M."/>
            <person name="Chan C."/>
        </authorList>
    </citation>
    <scope>NUCLEOTIDE SEQUENCE</scope>
</reference>
<evidence type="ECO:0000256" key="1">
    <source>
        <dbReference type="SAM" id="Phobius"/>
    </source>
</evidence>
<dbReference type="Proteomes" id="UP000654075">
    <property type="component" value="Unassembled WGS sequence"/>
</dbReference>
<organism evidence="2 3">
    <name type="scientific">Polarella glacialis</name>
    <name type="common">Dinoflagellate</name>
    <dbReference type="NCBI Taxonomy" id="89957"/>
    <lineage>
        <taxon>Eukaryota</taxon>
        <taxon>Sar</taxon>
        <taxon>Alveolata</taxon>
        <taxon>Dinophyceae</taxon>
        <taxon>Suessiales</taxon>
        <taxon>Suessiaceae</taxon>
        <taxon>Polarella</taxon>
    </lineage>
</organism>